<dbReference type="Proteomes" id="UP001596037">
    <property type="component" value="Unassembled WGS sequence"/>
</dbReference>
<evidence type="ECO:0000313" key="2">
    <source>
        <dbReference type="Proteomes" id="UP001596037"/>
    </source>
</evidence>
<comment type="caution">
    <text evidence="1">The sequence shown here is derived from an EMBL/GenBank/DDBJ whole genome shotgun (WGS) entry which is preliminary data.</text>
</comment>
<keyword evidence="2" id="KW-1185">Reference proteome</keyword>
<gene>
    <name evidence="1" type="ORF">ACFPOE_00065</name>
</gene>
<organism evidence="1 2">
    <name type="scientific">Caenimonas terrae</name>
    <dbReference type="NCBI Taxonomy" id="696074"/>
    <lineage>
        <taxon>Bacteria</taxon>
        <taxon>Pseudomonadati</taxon>
        <taxon>Pseudomonadota</taxon>
        <taxon>Betaproteobacteria</taxon>
        <taxon>Burkholderiales</taxon>
        <taxon>Comamonadaceae</taxon>
        <taxon>Caenimonas</taxon>
    </lineage>
</organism>
<protein>
    <submittedName>
        <fullName evidence="1">Uncharacterized protein</fullName>
    </submittedName>
</protein>
<proteinExistence type="predicted"/>
<sequence>MSDPSFLLQSSAAKDLMELARDLQALVDFRAGALEQPLTGLDFDISGFDAEPAARANH</sequence>
<reference evidence="2" key="1">
    <citation type="journal article" date="2019" name="Int. J. Syst. Evol. Microbiol.">
        <title>The Global Catalogue of Microorganisms (GCM) 10K type strain sequencing project: providing services to taxonomists for standard genome sequencing and annotation.</title>
        <authorList>
            <consortium name="The Broad Institute Genomics Platform"/>
            <consortium name="The Broad Institute Genome Sequencing Center for Infectious Disease"/>
            <person name="Wu L."/>
            <person name="Ma J."/>
        </authorList>
    </citation>
    <scope>NUCLEOTIDE SEQUENCE [LARGE SCALE GENOMIC DNA]</scope>
    <source>
        <strain evidence="2">CCUG 57401</strain>
    </source>
</reference>
<accession>A0ABW0N5K0</accession>
<evidence type="ECO:0000313" key="1">
    <source>
        <dbReference type="EMBL" id="MFC5495914.1"/>
    </source>
</evidence>
<dbReference type="RefSeq" id="WP_376847950.1">
    <property type="nucleotide sequence ID" value="NZ_JBHSMF010000002.1"/>
</dbReference>
<name>A0ABW0N5K0_9BURK</name>
<dbReference type="EMBL" id="JBHSMF010000002">
    <property type="protein sequence ID" value="MFC5495914.1"/>
    <property type="molecule type" value="Genomic_DNA"/>
</dbReference>